<dbReference type="PROSITE" id="PS51900">
    <property type="entry name" value="CB"/>
    <property type="match status" value="1"/>
</dbReference>
<evidence type="ECO:0000256" key="1">
    <source>
        <dbReference type="ARBA" id="ARBA00008857"/>
    </source>
</evidence>
<evidence type="ECO:0000256" key="3">
    <source>
        <dbReference type="ARBA" id="ARBA00023125"/>
    </source>
</evidence>
<dbReference type="InterPro" id="IPR013762">
    <property type="entry name" value="Integrase-like_cat_sf"/>
</dbReference>
<dbReference type="InterPro" id="IPR044068">
    <property type="entry name" value="CB"/>
</dbReference>
<dbReference type="PROSITE" id="PS51898">
    <property type="entry name" value="TYR_RECOMBINASE"/>
    <property type="match status" value="1"/>
</dbReference>
<dbReference type="InterPro" id="IPR050090">
    <property type="entry name" value="Tyrosine_recombinase_XerCD"/>
</dbReference>
<organism evidence="8 9">
    <name type="scientific">Aurantiacibacter arachoides</name>
    <dbReference type="NCBI Taxonomy" id="1850444"/>
    <lineage>
        <taxon>Bacteria</taxon>
        <taxon>Pseudomonadati</taxon>
        <taxon>Pseudomonadota</taxon>
        <taxon>Alphaproteobacteria</taxon>
        <taxon>Sphingomonadales</taxon>
        <taxon>Erythrobacteraceae</taxon>
        <taxon>Aurantiacibacter</taxon>
    </lineage>
</organism>
<reference evidence="8 9" key="1">
    <citation type="submission" date="2019-12" db="EMBL/GenBank/DDBJ databases">
        <title>Genomic-based taxomic classification of the family Erythrobacteraceae.</title>
        <authorList>
            <person name="Xu L."/>
        </authorList>
    </citation>
    <scope>NUCLEOTIDE SEQUENCE [LARGE SCALE GENOMIC DNA]</scope>
    <source>
        <strain evidence="8 9">RC4-10-4</strain>
    </source>
</reference>
<protein>
    <submittedName>
        <fullName evidence="8">Tyrosine-type recombinase/integrase</fullName>
    </submittedName>
</protein>
<dbReference type="CDD" id="cd00796">
    <property type="entry name" value="INT_Rci_Hp1_C"/>
    <property type="match status" value="1"/>
</dbReference>
<keyword evidence="3 5" id="KW-0238">DNA-binding</keyword>
<dbReference type="EMBL" id="WTYH01000001">
    <property type="protein sequence ID" value="MXO94757.1"/>
    <property type="molecule type" value="Genomic_DNA"/>
</dbReference>
<proteinExistence type="inferred from homology"/>
<evidence type="ECO:0000313" key="8">
    <source>
        <dbReference type="EMBL" id="MXO94757.1"/>
    </source>
</evidence>
<name>A0A845A763_9SPHN</name>
<dbReference type="InterPro" id="IPR002104">
    <property type="entry name" value="Integrase_catalytic"/>
</dbReference>
<evidence type="ECO:0000259" key="6">
    <source>
        <dbReference type="PROSITE" id="PS51898"/>
    </source>
</evidence>
<evidence type="ECO:0000256" key="4">
    <source>
        <dbReference type="ARBA" id="ARBA00023172"/>
    </source>
</evidence>
<evidence type="ECO:0000256" key="2">
    <source>
        <dbReference type="ARBA" id="ARBA00022908"/>
    </source>
</evidence>
<evidence type="ECO:0000259" key="7">
    <source>
        <dbReference type="PROSITE" id="PS51900"/>
    </source>
</evidence>
<dbReference type="PANTHER" id="PTHR30349:SF64">
    <property type="entry name" value="PROPHAGE INTEGRASE INTD-RELATED"/>
    <property type="match status" value="1"/>
</dbReference>
<dbReference type="SUPFAM" id="SSF56349">
    <property type="entry name" value="DNA breaking-rejoining enzymes"/>
    <property type="match status" value="1"/>
</dbReference>
<dbReference type="GO" id="GO:0006310">
    <property type="term" value="P:DNA recombination"/>
    <property type="evidence" value="ECO:0007669"/>
    <property type="project" value="UniProtKB-KW"/>
</dbReference>
<dbReference type="Gene3D" id="1.10.150.130">
    <property type="match status" value="1"/>
</dbReference>
<evidence type="ECO:0000313" key="9">
    <source>
        <dbReference type="Proteomes" id="UP000460626"/>
    </source>
</evidence>
<keyword evidence="4" id="KW-0233">DNA recombination</keyword>
<dbReference type="PANTHER" id="PTHR30349">
    <property type="entry name" value="PHAGE INTEGRASE-RELATED"/>
    <property type="match status" value="1"/>
</dbReference>
<dbReference type="AlphaFoldDB" id="A0A845A763"/>
<keyword evidence="2" id="KW-0229">DNA integration</keyword>
<feature type="domain" description="Core-binding (CB)" evidence="7">
    <location>
        <begin position="92"/>
        <end position="175"/>
    </location>
</feature>
<evidence type="ECO:0000256" key="5">
    <source>
        <dbReference type="PROSITE-ProRule" id="PRU01248"/>
    </source>
</evidence>
<dbReference type="GO" id="GO:0015074">
    <property type="term" value="P:DNA integration"/>
    <property type="evidence" value="ECO:0007669"/>
    <property type="project" value="UniProtKB-KW"/>
</dbReference>
<comment type="similarity">
    <text evidence="1">Belongs to the 'phage' integrase family.</text>
</comment>
<feature type="domain" description="Tyr recombinase" evidence="6">
    <location>
        <begin position="194"/>
        <end position="372"/>
    </location>
</feature>
<dbReference type="InterPro" id="IPR010998">
    <property type="entry name" value="Integrase_recombinase_N"/>
</dbReference>
<accession>A0A845A763</accession>
<keyword evidence="9" id="KW-1185">Reference proteome</keyword>
<dbReference type="InterPro" id="IPR011010">
    <property type="entry name" value="DNA_brk_join_enz"/>
</dbReference>
<dbReference type="Proteomes" id="UP000460626">
    <property type="component" value="Unassembled WGS sequence"/>
</dbReference>
<dbReference type="GO" id="GO:0003677">
    <property type="term" value="F:DNA binding"/>
    <property type="evidence" value="ECO:0007669"/>
    <property type="project" value="UniProtKB-UniRule"/>
</dbReference>
<dbReference type="RefSeq" id="WP_131451367.1">
    <property type="nucleotide sequence ID" value="NZ_BMJK01000001.1"/>
</dbReference>
<dbReference type="Gene3D" id="1.10.443.10">
    <property type="entry name" value="Intergrase catalytic core"/>
    <property type="match status" value="1"/>
</dbReference>
<comment type="caution">
    <text evidence="8">The sequence shown here is derived from an EMBL/GenBank/DDBJ whole genome shotgun (WGS) entry which is preliminary data.</text>
</comment>
<sequence length="398" mass="45741">MALKFTKLTRPAIRALEAGQRINEHGIIAERQTNGDVRYSINVMVDGQRIHRVIGRESENTTREQAERAIEHFRTKARENRLDLPSGRKVHRSFAEAADEYLTRIEPHSRHGRNLTRKRHHIRERLVPYFKAQRPDSLTDFSISHYNRHRLDQGAAQATVNRELSTLSHFLSRCVEWGWIKSKPKIAKGEEQRKQIVVLSDDEKRALLAGAIADQDPLTWLFVAIAIGTGMRHAEILRIRWEEIDFAQRRIFVGRAKAGQRDQPIPGSLGLKLLAEWEQCGKPEGYLFPTNREHPRHPCRQNMSAQFRRAAVRANLNPKKVTPHILRHTAITELVKANVDLPTIQKIFGHKTLSMVLRYTQLSDEHIDRSVAYLDATFSDAFTPELHTTKNESQKSAA</sequence>
<gene>
    <name evidence="8" type="ORF">GRI62_14240</name>
</gene>
<dbReference type="Pfam" id="PF00589">
    <property type="entry name" value="Phage_integrase"/>
    <property type="match status" value="1"/>
</dbReference>
<dbReference type="OrthoDB" id="7615137at2"/>